<reference evidence="1" key="1">
    <citation type="submission" date="2025-08" db="UniProtKB">
        <authorList>
            <consortium name="Ensembl"/>
        </authorList>
    </citation>
    <scope>IDENTIFICATION</scope>
</reference>
<protein>
    <recommendedName>
        <fullName evidence="3">Reverse transcriptase domain-containing protein</fullName>
    </recommendedName>
</protein>
<dbReference type="GeneTree" id="ENSGT00980000202423"/>
<dbReference type="PANTHER" id="PTHR33332">
    <property type="entry name" value="REVERSE TRANSCRIPTASE DOMAIN-CONTAINING PROTEIN"/>
    <property type="match status" value="1"/>
</dbReference>
<proteinExistence type="predicted"/>
<reference evidence="1" key="2">
    <citation type="submission" date="2025-09" db="UniProtKB">
        <authorList>
            <consortium name="Ensembl"/>
        </authorList>
    </citation>
    <scope>IDENTIFICATION</scope>
</reference>
<evidence type="ECO:0000313" key="2">
    <source>
        <dbReference type="Proteomes" id="UP000694620"/>
    </source>
</evidence>
<dbReference type="Ensembl" id="ENSECRT00000023506.1">
    <property type="protein sequence ID" value="ENSECRP00000023012.1"/>
    <property type="gene ID" value="ENSECRG00000015566.1"/>
</dbReference>
<accession>A0A8C4SY43</accession>
<organism evidence="1 2">
    <name type="scientific">Erpetoichthys calabaricus</name>
    <name type="common">Rope fish</name>
    <name type="synonym">Calamoichthys calabaricus</name>
    <dbReference type="NCBI Taxonomy" id="27687"/>
    <lineage>
        <taxon>Eukaryota</taxon>
        <taxon>Metazoa</taxon>
        <taxon>Chordata</taxon>
        <taxon>Craniata</taxon>
        <taxon>Vertebrata</taxon>
        <taxon>Euteleostomi</taxon>
        <taxon>Actinopterygii</taxon>
        <taxon>Polypteriformes</taxon>
        <taxon>Polypteridae</taxon>
        <taxon>Erpetoichthys</taxon>
    </lineage>
</organism>
<name>A0A8C4SY43_ERPCA</name>
<evidence type="ECO:0000313" key="1">
    <source>
        <dbReference type="Ensembl" id="ENSECRP00000023012.1"/>
    </source>
</evidence>
<sequence length="107" mass="11990">MNNNSEILKGLEFRVMVRGTSSELANVKSSDQQGSVWGPLLFLIYINDLDRNISNKLMKFNVSKCQKIESTPYEKDLGVIVDSKLSTSRQCSEAIKKANRMSGYIAP</sequence>
<keyword evidence="2" id="KW-1185">Reference proteome</keyword>
<evidence type="ECO:0008006" key="3">
    <source>
        <dbReference type="Google" id="ProtNLM"/>
    </source>
</evidence>
<dbReference type="Proteomes" id="UP000694620">
    <property type="component" value="Unassembled WGS sequence"/>
</dbReference>
<dbReference type="AlphaFoldDB" id="A0A8C4SY43"/>